<reference evidence="2 3" key="1">
    <citation type="journal article" date="2018" name="Sci. Rep.">
        <title>Genomic signatures of local adaptation to the degree of environmental predictability in rotifers.</title>
        <authorList>
            <person name="Franch-Gras L."/>
            <person name="Hahn C."/>
            <person name="Garcia-Roger E.M."/>
            <person name="Carmona M.J."/>
            <person name="Serra M."/>
            <person name="Gomez A."/>
        </authorList>
    </citation>
    <scope>NUCLEOTIDE SEQUENCE [LARGE SCALE GENOMIC DNA]</scope>
    <source>
        <strain evidence="2">HYR1</strain>
    </source>
</reference>
<sequence length="93" mass="10641">MLGDWAWSFIWRHSSVNEDMSLSNVEQNLAMFESFSVNALSIALRLSCIVLKRKKNCQKMAEFQLKIKVINIVIATAINERVNQSHEAWALAC</sequence>
<proteinExistence type="predicted"/>
<dbReference type="Proteomes" id="UP000276133">
    <property type="component" value="Unassembled WGS sequence"/>
</dbReference>
<accession>A0A3M7SL80</accession>
<comment type="caution">
    <text evidence="2">The sequence shown here is derived from an EMBL/GenBank/DDBJ whole genome shotgun (WGS) entry which is preliminary data.</text>
</comment>
<organism evidence="2 3">
    <name type="scientific">Brachionus plicatilis</name>
    <name type="common">Marine rotifer</name>
    <name type="synonym">Brachionus muelleri</name>
    <dbReference type="NCBI Taxonomy" id="10195"/>
    <lineage>
        <taxon>Eukaryota</taxon>
        <taxon>Metazoa</taxon>
        <taxon>Spiralia</taxon>
        <taxon>Gnathifera</taxon>
        <taxon>Rotifera</taxon>
        <taxon>Eurotatoria</taxon>
        <taxon>Monogononta</taxon>
        <taxon>Pseudotrocha</taxon>
        <taxon>Ploima</taxon>
        <taxon>Brachionidae</taxon>
        <taxon>Brachionus</taxon>
    </lineage>
</organism>
<dbReference type="EMBL" id="REGN01001195">
    <property type="protein sequence ID" value="RNA36367.1"/>
    <property type="molecule type" value="Genomic_DNA"/>
</dbReference>
<keyword evidence="1" id="KW-1133">Transmembrane helix</keyword>
<keyword evidence="1" id="KW-0472">Membrane</keyword>
<feature type="transmembrane region" description="Helical" evidence="1">
    <location>
        <begin position="29"/>
        <end position="51"/>
    </location>
</feature>
<evidence type="ECO:0000313" key="2">
    <source>
        <dbReference type="EMBL" id="RNA36367.1"/>
    </source>
</evidence>
<name>A0A3M7SL80_BRAPC</name>
<gene>
    <name evidence="2" type="ORF">BpHYR1_022983</name>
</gene>
<dbReference type="AlphaFoldDB" id="A0A3M7SL80"/>
<evidence type="ECO:0000256" key="1">
    <source>
        <dbReference type="SAM" id="Phobius"/>
    </source>
</evidence>
<keyword evidence="1" id="KW-0812">Transmembrane</keyword>
<protein>
    <submittedName>
        <fullName evidence="2">Uncharacterized protein</fullName>
    </submittedName>
</protein>
<keyword evidence="3" id="KW-1185">Reference proteome</keyword>
<evidence type="ECO:0000313" key="3">
    <source>
        <dbReference type="Proteomes" id="UP000276133"/>
    </source>
</evidence>